<dbReference type="EMBL" id="GBRH01276793">
    <property type="protein sequence ID" value="JAD21102.1"/>
    <property type="molecule type" value="Transcribed_RNA"/>
</dbReference>
<dbReference type="AlphaFoldDB" id="A0A0A8YDG9"/>
<proteinExistence type="predicted"/>
<accession>A0A0A8YDG9</accession>
<sequence length="16" mass="1759">MLSQPQEGYGIVNHSV</sequence>
<protein>
    <submittedName>
        <fullName evidence="1">Uncharacterized protein</fullName>
    </submittedName>
</protein>
<reference evidence="1" key="2">
    <citation type="journal article" date="2015" name="Data Brief">
        <title>Shoot transcriptome of the giant reed, Arundo donax.</title>
        <authorList>
            <person name="Barrero R.A."/>
            <person name="Guerrero F.D."/>
            <person name="Moolhuijzen P."/>
            <person name="Goolsby J.A."/>
            <person name="Tidwell J."/>
            <person name="Bellgard S.E."/>
            <person name="Bellgard M.I."/>
        </authorList>
    </citation>
    <scope>NUCLEOTIDE SEQUENCE</scope>
    <source>
        <tissue evidence="1">Shoot tissue taken approximately 20 cm above the soil surface</tissue>
    </source>
</reference>
<evidence type="ECO:0000313" key="1">
    <source>
        <dbReference type="EMBL" id="JAD21102.1"/>
    </source>
</evidence>
<reference evidence="1" key="1">
    <citation type="submission" date="2014-09" db="EMBL/GenBank/DDBJ databases">
        <authorList>
            <person name="Magalhaes I.L.F."/>
            <person name="Oliveira U."/>
            <person name="Santos F.R."/>
            <person name="Vidigal T.H.D.A."/>
            <person name="Brescovit A.D."/>
            <person name="Santos A.J."/>
        </authorList>
    </citation>
    <scope>NUCLEOTIDE SEQUENCE</scope>
    <source>
        <tissue evidence="1">Shoot tissue taken approximately 20 cm above the soil surface</tissue>
    </source>
</reference>
<name>A0A0A8YDG9_ARUDO</name>
<organism evidence="1">
    <name type="scientific">Arundo donax</name>
    <name type="common">Giant reed</name>
    <name type="synonym">Donax arundinaceus</name>
    <dbReference type="NCBI Taxonomy" id="35708"/>
    <lineage>
        <taxon>Eukaryota</taxon>
        <taxon>Viridiplantae</taxon>
        <taxon>Streptophyta</taxon>
        <taxon>Embryophyta</taxon>
        <taxon>Tracheophyta</taxon>
        <taxon>Spermatophyta</taxon>
        <taxon>Magnoliopsida</taxon>
        <taxon>Liliopsida</taxon>
        <taxon>Poales</taxon>
        <taxon>Poaceae</taxon>
        <taxon>PACMAD clade</taxon>
        <taxon>Arundinoideae</taxon>
        <taxon>Arundineae</taxon>
        <taxon>Arundo</taxon>
    </lineage>
</organism>